<organism evidence="1 2">
    <name type="scientific">Naganishia onofrii</name>
    <dbReference type="NCBI Taxonomy" id="1851511"/>
    <lineage>
        <taxon>Eukaryota</taxon>
        <taxon>Fungi</taxon>
        <taxon>Dikarya</taxon>
        <taxon>Basidiomycota</taxon>
        <taxon>Agaricomycotina</taxon>
        <taxon>Tremellomycetes</taxon>
        <taxon>Filobasidiales</taxon>
        <taxon>Filobasidiaceae</taxon>
        <taxon>Naganishia</taxon>
    </lineage>
</organism>
<keyword evidence="2" id="KW-1185">Reference proteome</keyword>
<name>A0ACC2X9D7_9TREE</name>
<evidence type="ECO:0000313" key="1">
    <source>
        <dbReference type="EMBL" id="KAJ9120000.1"/>
    </source>
</evidence>
<gene>
    <name evidence="1" type="ORF">QFC24_005483</name>
</gene>
<dbReference type="Proteomes" id="UP001234202">
    <property type="component" value="Unassembled WGS sequence"/>
</dbReference>
<sequence length="174" mass="19431">MILGCPHAVLGSGIFLPTRNSHATISPTLMPTKARLLQLFEKLRGSCENLIHLSIYLTGDLAHVDHADTGELDLLDFQVTMAADNDARRDLATDTSYDRFTCRHSGVTGNDNLEVEYEVDQEMVNRLAKRVEESIVEIALNFNEEDDEESSDDRNTTNDNVITDNDESTEDGEE</sequence>
<dbReference type="EMBL" id="JASBWV010000022">
    <property type="protein sequence ID" value="KAJ9120000.1"/>
    <property type="molecule type" value="Genomic_DNA"/>
</dbReference>
<reference evidence="1" key="1">
    <citation type="submission" date="2023-04" db="EMBL/GenBank/DDBJ databases">
        <title>Draft Genome sequencing of Naganishia species isolated from polar environments using Oxford Nanopore Technology.</title>
        <authorList>
            <person name="Leo P."/>
            <person name="Venkateswaran K."/>
        </authorList>
    </citation>
    <scope>NUCLEOTIDE SEQUENCE</scope>
    <source>
        <strain evidence="1">DBVPG 5303</strain>
    </source>
</reference>
<accession>A0ACC2X9D7</accession>
<proteinExistence type="predicted"/>
<protein>
    <submittedName>
        <fullName evidence="1">Uncharacterized protein</fullName>
    </submittedName>
</protein>
<comment type="caution">
    <text evidence="1">The sequence shown here is derived from an EMBL/GenBank/DDBJ whole genome shotgun (WGS) entry which is preliminary data.</text>
</comment>
<evidence type="ECO:0000313" key="2">
    <source>
        <dbReference type="Proteomes" id="UP001234202"/>
    </source>
</evidence>